<evidence type="ECO:0000313" key="3">
    <source>
        <dbReference type="Proteomes" id="UP000202031"/>
    </source>
</evidence>
<evidence type="ECO:0000256" key="1">
    <source>
        <dbReference type="SAM" id="MobiDB-lite"/>
    </source>
</evidence>
<feature type="compositionally biased region" description="Basic and acidic residues" evidence="1">
    <location>
        <begin position="167"/>
        <end position="181"/>
    </location>
</feature>
<dbReference type="AlphaFoldDB" id="A0A1X9SPI7"/>
<reference evidence="3" key="1">
    <citation type="journal article" date="2017" name="Genome Biol. Evol.">
        <title>Comparative Genomic Analysis Identifies a Campylobacter Clade Deficient in Selenium Metabolism.</title>
        <authorList>
            <person name="Miller W.G."/>
            <person name="Yee E."/>
            <person name="Lopes B.S."/>
            <person name="Chapman M.H."/>
            <person name="Huynh S."/>
            <person name="Bono J.L."/>
            <person name="Parker C.T."/>
            <person name="Strachan N.J.C."/>
            <person name="Forbes K.J."/>
        </authorList>
    </citation>
    <scope>NUCLEOTIDE SEQUENCE [LARGE SCALE GENOMIC DNA]</scope>
    <source>
        <strain evidence="3">NCTC 13004</strain>
    </source>
</reference>
<dbReference type="GeneID" id="46921904"/>
<feature type="compositionally biased region" description="Polar residues" evidence="1">
    <location>
        <begin position="140"/>
        <end position="162"/>
    </location>
</feature>
<proteinExistence type="predicted"/>
<protein>
    <submittedName>
        <fullName evidence="2">Uncharacterized protein</fullName>
    </submittedName>
</protein>
<dbReference type="RefSeq" id="WP_100590940.1">
    <property type="nucleotide sequence ID" value="NZ_CP015578.1"/>
</dbReference>
<dbReference type="KEGG" id="clx:CLAN_1438"/>
<name>A0A1X9SPI7_9BACT</name>
<gene>
    <name evidence="2" type="ORF">CLAN_1438</name>
</gene>
<evidence type="ECO:0000313" key="2">
    <source>
        <dbReference type="EMBL" id="ARQ98159.1"/>
    </source>
</evidence>
<dbReference type="EMBL" id="CP015578">
    <property type="protein sequence ID" value="ARQ98159.1"/>
    <property type="molecule type" value="Genomic_DNA"/>
</dbReference>
<sequence length="181" mass="21667">MKRVNLFFIQNNEIAVLRLKNINKSEQQLEFLKKEGEKFQAINSDFWAWWEEKVGFSNGDEMDFCFVWDEKNDLIMQNERFCNDLESDIWNEETLDLLLGLFDIKGKISSPNGNSIGFEQYEKEFYTNLILKNQLPPKSRANNSSKKQFNQGTIAPTIQDETPMQKYFREMREREDRQRRK</sequence>
<dbReference type="Proteomes" id="UP000202031">
    <property type="component" value="Chromosome"/>
</dbReference>
<organism evidence="2 3">
    <name type="scientific">Campylobacter lanienae NCTC 13004</name>
    <dbReference type="NCBI Taxonomy" id="1031753"/>
    <lineage>
        <taxon>Bacteria</taxon>
        <taxon>Pseudomonadati</taxon>
        <taxon>Campylobacterota</taxon>
        <taxon>Epsilonproteobacteria</taxon>
        <taxon>Campylobacterales</taxon>
        <taxon>Campylobacteraceae</taxon>
        <taxon>Campylobacter</taxon>
    </lineage>
</organism>
<accession>A0A1X9SPI7</accession>
<feature type="region of interest" description="Disordered" evidence="1">
    <location>
        <begin position="136"/>
        <end position="181"/>
    </location>
</feature>